<dbReference type="PANTHER" id="PTHR11103">
    <property type="entry name" value="SLR1189 PROTEIN"/>
    <property type="match status" value="1"/>
</dbReference>
<evidence type="ECO:0000256" key="3">
    <source>
        <dbReference type="PROSITE-ProRule" id="PRU00333"/>
    </source>
</evidence>
<evidence type="ECO:0000259" key="5">
    <source>
        <dbReference type="PROSITE" id="PS50970"/>
    </source>
</evidence>
<feature type="compositionally biased region" description="Polar residues" evidence="4">
    <location>
        <begin position="1"/>
        <end position="15"/>
    </location>
</feature>
<dbReference type="Pfam" id="PF02574">
    <property type="entry name" value="S-methyl_trans"/>
    <property type="match status" value="1"/>
</dbReference>
<evidence type="ECO:0000313" key="6">
    <source>
        <dbReference type="EMBL" id="ERG65051.1"/>
    </source>
</evidence>
<dbReference type="RefSeq" id="WP_021009769.1">
    <property type="nucleotide sequence ID" value="NZ_ASHR01000012.1"/>
</dbReference>
<reference evidence="6 7" key="1">
    <citation type="journal article" date="2013" name="Genome Announc.">
        <title>First draft genome sequence from a member of the genus agrococcus, isolated from modern microbialites.</title>
        <authorList>
            <person name="White R.A.III."/>
            <person name="Grassa C.J."/>
            <person name="Suttle C.A."/>
        </authorList>
    </citation>
    <scope>NUCLEOTIDE SEQUENCE [LARGE SCALE GENOMIC DNA]</scope>
    <source>
        <strain evidence="6 7">RW1</strain>
    </source>
</reference>
<dbReference type="GO" id="GO:0046872">
    <property type="term" value="F:metal ion binding"/>
    <property type="evidence" value="ECO:0007669"/>
    <property type="project" value="UniProtKB-KW"/>
</dbReference>
<dbReference type="InterPro" id="IPR036589">
    <property type="entry name" value="HCY_dom_sf"/>
</dbReference>
<feature type="binding site" evidence="3">
    <location>
        <position position="316"/>
    </location>
    <ligand>
        <name>Zn(2+)</name>
        <dbReference type="ChEBI" id="CHEBI:29105"/>
    </ligand>
</feature>
<organism evidence="6 7">
    <name type="scientific">Agrococcus pavilionensis RW1</name>
    <dbReference type="NCBI Taxonomy" id="1330458"/>
    <lineage>
        <taxon>Bacteria</taxon>
        <taxon>Bacillati</taxon>
        <taxon>Actinomycetota</taxon>
        <taxon>Actinomycetes</taxon>
        <taxon>Micrococcales</taxon>
        <taxon>Microbacteriaceae</taxon>
        <taxon>Agrococcus</taxon>
    </lineage>
</organism>
<dbReference type="SUPFAM" id="SSF82282">
    <property type="entry name" value="Homocysteine S-methyltransferase"/>
    <property type="match status" value="1"/>
</dbReference>
<dbReference type="PROSITE" id="PS50970">
    <property type="entry name" value="HCY"/>
    <property type="match status" value="1"/>
</dbReference>
<keyword evidence="2 3" id="KW-0808">Transferase</keyword>
<keyword evidence="3" id="KW-0862">Zinc</keyword>
<dbReference type="GO" id="GO:0008168">
    <property type="term" value="F:methyltransferase activity"/>
    <property type="evidence" value="ECO:0007669"/>
    <property type="project" value="UniProtKB-UniRule"/>
</dbReference>
<comment type="cofactor">
    <cofactor evidence="3">
        <name>Zn(2+)</name>
        <dbReference type="ChEBI" id="CHEBI:29105"/>
    </cofactor>
</comment>
<dbReference type="GO" id="GO:0032259">
    <property type="term" value="P:methylation"/>
    <property type="evidence" value="ECO:0007669"/>
    <property type="project" value="UniProtKB-KW"/>
</dbReference>
<evidence type="ECO:0000256" key="1">
    <source>
        <dbReference type="ARBA" id="ARBA00022603"/>
    </source>
</evidence>
<dbReference type="PANTHER" id="PTHR11103:SF18">
    <property type="entry name" value="SLR1189 PROTEIN"/>
    <property type="match status" value="1"/>
</dbReference>
<gene>
    <name evidence="6" type="ORF">L332_11455</name>
</gene>
<keyword evidence="7" id="KW-1185">Reference proteome</keyword>
<keyword evidence="1 3" id="KW-0489">Methyltransferase</keyword>
<dbReference type="EMBL" id="ASHR01000012">
    <property type="protein sequence ID" value="ERG65051.1"/>
    <property type="molecule type" value="Genomic_DNA"/>
</dbReference>
<dbReference type="AlphaFoldDB" id="U1MSY2"/>
<feature type="domain" description="Hcy-binding" evidence="5">
    <location>
        <begin position="27"/>
        <end position="331"/>
    </location>
</feature>
<evidence type="ECO:0000256" key="2">
    <source>
        <dbReference type="ARBA" id="ARBA00022679"/>
    </source>
</evidence>
<sequence length="334" mass="36813">MSTIARRTMSPSLTAKPSKHHHDAPVRTQVAWPTAARPFVTDGGLETDLIYNRGEELREFAAYPLVRTERGRALLEEYFDGYAAIAREHGTGLVLETPTWRASADWGARLGDSRRELYDVNVRAVRHLLRLREERYADISDVLISGAMGPRADAYADIPPIDPDDAQMYHEPQIDAFAEGGVDLVTAFTLSDPGEAVGLARAAFYHGLPVVIGFTVEADGRLCGGMPLREAIETVDAETDTVHYMLNCAHPQHILRGLDEGAWRRRIVSVRYNASTRTHAELDRATTLDAGDIGELRRGHAELRAQLPNLAIVGGCCGTDARHIAALWEDRTLA</sequence>
<feature type="region of interest" description="Disordered" evidence="4">
    <location>
        <begin position="1"/>
        <end position="25"/>
    </location>
</feature>
<dbReference type="InterPro" id="IPR003726">
    <property type="entry name" value="HCY_dom"/>
</dbReference>
<proteinExistence type="predicted"/>
<dbReference type="Proteomes" id="UP000016462">
    <property type="component" value="Unassembled WGS sequence"/>
</dbReference>
<accession>U1MSY2</accession>
<keyword evidence="3" id="KW-0479">Metal-binding</keyword>
<dbReference type="Gene3D" id="3.20.20.330">
    <property type="entry name" value="Homocysteine-binding-like domain"/>
    <property type="match status" value="1"/>
</dbReference>
<protein>
    <recommendedName>
        <fullName evidence="5">Hcy-binding domain-containing protein</fullName>
    </recommendedName>
</protein>
<name>U1MSY2_9MICO</name>
<comment type="caution">
    <text evidence="6">The sequence shown here is derived from an EMBL/GenBank/DDBJ whole genome shotgun (WGS) entry which is preliminary data.</text>
</comment>
<feature type="binding site" evidence="3">
    <location>
        <position position="317"/>
    </location>
    <ligand>
        <name>Zn(2+)</name>
        <dbReference type="ChEBI" id="CHEBI:29105"/>
    </ligand>
</feature>
<evidence type="ECO:0000256" key="4">
    <source>
        <dbReference type="SAM" id="MobiDB-lite"/>
    </source>
</evidence>
<feature type="binding site" evidence="3">
    <location>
        <position position="248"/>
    </location>
    <ligand>
        <name>Zn(2+)</name>
        <dbReference type="ChEBI" id="CHEBI:29105"/>
    </ligand>
</feature>
<evidence type="ECO:0000313" key="7">
    <source>
        <dbReference type="Proteomes" id="UP000016462"/>
    </source>
</evidence>